<evidence type="ECO:0000313" key="2">
    <source>
        <dbReference type="EMBL" id="KRK70530.1"/>
    </source>
</evidence>
<keyword evidence="1" id="KW-0472">Membrane</keyword>
<sequence>MYGLVAGIILLIGPLIITTSAVSDVANETTSGTAGASGFLTLLKIVAIALGILSLVFYKGTTLMKPAASVLLIVGGAVALIPFLGWAGGIVVIVGGGVALANLKNFTPKQPLQ</sequence>
<feature type="transmembrane region" description="Helical" evidence="1">
    <location>
        <begin position="39"/>
        <end position="58"/>
    </location>
</feature>
<dbReference type="AlphaFoldDB" id="A0A0R1JSN5"/>
<feature type="transmembrane region" description="Helical" evidence="1">
    <location>
        <begin position="70"/>
        <end position="103"/>
    </location>
</feature>
<dbReference type="Proteomes" id="UP000051804">
    <property type="component" value="Unassembled WGS sequence"/>
</dbReference>
<protein>
    <submittedName>
        <fullName evidence="2">Uncharacterized protein</fullName>
    </submittedName>
</protein>
<proteinExistence type="predicted"/>
<gene>
    <name evidence="2" type="ORF">FD02_GL000601</name>
</gene>
<keyword evidence="1" id="KW-0812">Transmembrane</keyword>
<keyword evidence="3" id="KW-1185">Reference proteome</keyword>
<dbReference type="PATRIC" id="fig|1291734.4.peg.617"/>
<evidence type="ECO:0000256" key="1">
    <source>
        <dbReference type="SAM" id="Phobius"/>
    </source>
</evidence>
<reference evidence="2 3" key="1">
    <citation type="journal article" date="2015" name="Genome Announc.">
        <title>Expanding the biotechnology potential of lactobacilli through comparative genomics of 213 strains and associated genera.</title>
        <authorList>
            <person name="Sun Z."/>
            <person name="Harris H.M."/>
            <person name="McCann A."/>
            <person name="Guo C."/>
            <person name="Argimon S."/>
            <person name="Zhang W."/>
            <person name="Yang X."/>
            <person name="Jeffery I.B."/>
            <person name="Cooney J.C."/>
            <person name="Kagawa T.F."/>
            <person name="Liu W."/>
            <person name="Song Y."/>
            <person name="Salvetti E."/>
            <person name="Wrobel A."/>
            <person name="Rasinkangas P."/>
            <person name="Parkhill J."/>
            <person name="Rea M.C."/>
            <person name="O'Sullivan O."/>
            <person name="Ritari J."/>
            <person name="Douillard F.P."/>
            <person name="Paul Ross R."/>
            <person name="Yang R."/>
            <person name="Briner A.E."/>
            <person name="Felis G.E."/>
            <person name="de Vos W.M."/>
            <person name="Barrangou R."/>
            <person name="Klaenhammer T.R."/>
            <person name="Caufield P.W."/>
            <person name="Cui Y."/>
            <person name="Zhang H."/>
            <person name="O'Toole P.W."/>
        </authorList>
    </citation>
    <scope>NUCLEOTIDE SEQUENCE [LARGE SCALE GENOMIC DNA]</scope>
    <source>
        <strain evidence="2 3">JCM 17158</strain>
    </source>
</reference>
<comment type="caution">
    <text evidence="2">The sequence shown here is derived from an EMBL/GenBank/DDBJ whole genome shotgun (WGS) entry which is preliminary data.</text>
</comment>
<dbReference type="EMBL" id="AZDJ01000032">
    <property type="protein sequence ID" value="KRK70530.1"/>
    <property type="molecule type" value="Genomic_DNA"/>
</dbReference>
<evidence type="ECO:0000313" key="3">
    <source>
        <dbReference type="Proteomes" id="UP000051804"/>
    </source>
</evidence>
<name>A0A0R1JSN5_9LACO</name>
<dbReference type="STRING" id="1291734.FD02_GL000601"/>
<organism evidence="2 3">
    <name type="scientific">Lacticaseibacillus nasuensis JCM 17158</name>
    <dbReference type="NCBI Taxonomy" id="1291734"/>
    <lineage>
        <taxon>Bacteria</taxon>
        <taxon>Bacillati</taxon>
        <taxon>Bacillota</taxon>
        <taxon>Bacilli</taxon>
        <taxon>Lactobacillales</taxon>
        <taxon>Lactobacillaceae</taxon>
        <taxon>Lacticaseibacillus</taxon>
    </lineage>
</organism>
<accession>A0A0R1JSN5</accession>
<keyword evidence="1" id="KW-1133">Transmembrane helix</keyword>